<dbReference type="AlphaFoldDB" id="A0A1G6PSH4"/>
<gene>
    <name evidence="1" type="ORF">SAMN05216576_10766</name>
</gene>
<proteinExistence type="predicted"/>
<accession>A0A1G6PSH4</accession>
<protein>
    <submittedName>
        <fullName evidence="1">Uncharacterized protein</fullName>
    </submittedName>
</protein>
<dbReference type="Proteomes" id="UP000199467">
    <property type="component" value="Unassembled WGS sequence"/>
</dbReference>
<dbReference type="RefSeq" id="WP_017362224.1">
    <property type="nucleotide sequence ID" value="NZ_FMZQ01000007.1"/>
</dbReference>
<sequence length="78" mass="8399">MSEMITIPRLESKGVILPKADGSQPRLLRGGNSFELAQAGMPAERFSNGVIFAEVDTGHGVSHCMIDARSVDYKPNPV</sequence>
<reference evidence="2" key="1">
    <citation type="submission" date="2016-10" db="EMBL/GenBank/DDBJ databases">
        <authorList>
            <person name="Varghese N."/>
            <person name="Submissions S."/>
        </authorList>
    </citation>
    <scope>NUCLEOTIDE SEQUENCE [LARGE SCALE GENOMIC DNA]</scope>
    <source>
        <strain evidence="2">DSM 26382</strain>
    </source>
</reference>
<dbReference type="EMBL" id="FMZQ01000007">
    <property type="protein sequence ID" value="SDC82911.1"/>
    <property type="molecule type" value="Genomic_DNA"/>
</dbReference>
<name>A0A1G6PSH4_9GAMM</name>
<evidence type="ECO:0000313" key="1">
    <source>
        <dbReference type="EMBL" id="SDC82911.1"/>
    </source>
</evidence>
<keyword evidence="2" id="KW-1185">Reference proteome</keyword>
<dbReference type="GeneID" id="57609143"/>
<organism evidence="1 2">
    <name type="scientific">Ectopseudomonas chengduensis</name>
    <dbReference type="NCBI Taxonomy" id="489632"/>
    <lineage>
        <taxon>Bacteria</taxon>
        <taxon>Pseudomonadati</taxon>
        <taxon>Pseudomonadota</taxon>
        <taxon>Gammaproteobacteria</taxon>
        <taxon>Pseudomonadales</taxon>
        <taxon>Pseudomonadaceae</taxon>
        <taxon>Ectopseudomonas</taxon>
    </lineage>
</organism>
<evidence type="ECO:0000313" key="2">
    <source>
        <dbReference type="Proteomes" id="UP000199467"/>
    </source>
</evidence>